<feature type="non-terminal residue" evidence="9">
    <location>
        <position position="1"/>
    </location>
</feature>
<dbReference type="InterPro" id="IPR013087">
    <property type="entry name" value="Znf_C2H2_type"/>
</dbReference>
<evidence type="ECO:0000256" key="3">
    <source>
        <dbReference type="ARBA" id="ARBA00022737"/>
    </source>
</evidence>
<feature type="non-terminal residue" evidence="9">
    <location>
        <position position="65"/>
    </location>
</feature>
<protein>
    <submittedName>
        <fullName evidence="9">ZN646 protein</fullName>
    </submittedName>
</protein>
<dbReference type="PANTHER" id="PTHR23226">
    <property type="entry name" value="ZINC FINGER AND SCAN DOMAIN-CONTAINING"/>
    <property type="match status" value="1"/>
</dbReference>
<keyword evidence="10" id="KW-1185">Reference proteome</keyword>
<dbReference type="EMBL" id="VZUG01007556">
    <property type="protein sequence ID" value="NXV86798.1"/>
    <property type="molecule type" value="Genomic_DNA"/>
</dbReference>
<dbReference type="PROSITE" id="PS00028">
    <property type="entry name" value="ZINC_FINGER_C2H2_1"/>
    <property type="match status" value="2"/>
</dbReference>
<dbReference type="AlphaFoldDB" id="A0A7L3XCE5"/>
<evidence type="ECO:0000256" key="2">
    <source>
        <dbReference type="ARBA" id="ARBA00022723"/>
    </source>
</evidence>
<dbReference type="PROSITE" id="PS50157">
    <property type="entry name" value="ZINC_FINGER_C2H2_2"/>
    <property type="match status" value="2"/>
</dbReference>
<keyword evidence="4 7" id="KW-0863">Zinc-finger</keyword>
<evidence type="ECO:0000256" key="1">
    <source>
        <dbReference type="ARBA" id="ARBA00004123"/>
    </source>
</evidence>
<dbReference type="GO" id="GO:0000978">
    <property type="term" value="F:RNA polymerase II cis-regulatory region sequence-specific DNA binding"/>
    <property type="evidence" value="ECO:0007669"/>
    <property type="project" value="TreeGrafter"/>
</dbReference>
<accession>A0A7L3XCE5</accession>
<comment type="caution">
    <text evidence="9">The sequence shown here is derived from an EMBL/GenBank/DDBJ whole genome shotgun (WGS) entry which is preliminary data.</text>
</comment>
<feature type="domain" description="C2H2-type" evidence="8">
    <location>
        <begin position="6"/>
        <end position="28"/>
    </location>
</feature>
<comment type="subcellular location">
    <subcellularLocation>
        <location evidence="1">Nucleus</location>
    </subcellularLocation>
</comment>
<organism evidence="9 10">
    <name type="scientific">Calonectris borealis</name>
    <name type="common">Cory's shearwater</name>
    <dbReference type="NCBI Taxonomy" id="1323832"/>
    <lineage>
        <taxon>Eukaryota</taxon>
        <taxon>Metazoa</taxon>
        <taxon>Chordata</taxon>
        <taxon>Craniata</taxon>
        <taxon>Vertebrata</taxon>
        <taxon>Euteleostomi</taxon>
        <taxon>Archelosauria</taxon>
        <taxon>Archosauria</taxon>
        <taxon>Dinosauria</taxon>
        <taxon>Saurischia</taxon>
        <taxon>Theropoda</taxon>
        <taxon>Coelurosauria</taxon>
        <taxon>Aves</taxon>
        <taxon>Neognathae</taxon>
        <taxon>Neoaves</taxon>
        <taxon>Aequornithes</taxon>
        <taxon>Procellariiformes</taxon>
        <taxon>Procellariidae</taxon>
        <taxon>Calonectris</taxon>
    </lineage>
</organism>
<dbReference type="Pfam" id="PF00096">
    <property type="entry name" value="zf-C2H2"/>
    <property type="match status" value="1"/>
</dbReference>
<dbReference type="Proteomes" id="UP000535403">
    <property type="component" value="Unassembled WGS sequence"/>
</dbReference>
<dbReference type="SMART" id="SM00355">
    <property type="entry name" value="ZnF_C2H2"/>
    <property type="match status" value="2"/>
</dbReference>
<feature type="domain" description="C2H2-type" evidence="8">
    <location>
        <begin position="33"/>
        <end position="60"/>
    </location>
</feature>
<evidence type="ECO:0000259" key="8">
    <source>
        <dbReference type="PROSITE" id="PS50157"/>
    </source>
</evidence>
<dbReference type="FunFam" id="3.30.160.60:FF:000729">
    <property type="entry name" value="Zinc finger protein 646"/>
    <property type="match status" value="1"/>
</dbReference>
<keyword evidence="6" id="KW-0539">Nucleus</keyword>
<dbReference type="SUPFAM" id="SSF57667">
    <property type="entry name" value="beta-beta-alpha zinc fingers"/>
    <property type="match status" value="1"/>
</dbReference>
<evidence type="ECO:0000256" key="6">
    <source>
        <dbReference type="ARBA" id="ARBA00023242"/>
    </source>
</evidence>
<evidence type="ECO:0000256" key="5">
    <source>
        <dbReference type="ARBA" id="ARBA00022833"/>
    </source>
</evidence>
<evidence type="ECO:0000256" key="4">
    <source>
        <dbReference type="ARBA" id="ARBA00022771"/>
    </source>
</evidence>
<sequence length="65" mass="7270">AGERRYRCGECGRSYRHAGSLVNHRRSHQTGVYGCGACGKQLYNLAALNSHRRAHRRAQADGRTD</sequence>
<keyword evidence="5" id="KW-0862">Zinc</keyword>
<keyword evidence="2" id="KW-0479">Metal-binding</keyword>
<dbReference type="GO" id="GO:0008270">
    <property type="term" value="F:zinc ion binding"/>
    <property type="evidence" value="ECO:0007669"/>
    <property type="project" value="UniProtKB-KW"/>
</dbReference>
<gene>
    <name evidence="9" type="primary">Znf646_1</name>
    <name evidence="9" type="ORF">CALBOR_R15290</name>
</gene>
<dbReference type="PANTHER" id="PTHR23226:SF416">
    <property type="entry name" value="FI01424P"/>
    <property type="match status" value="1"/>
</dbReference>
<proteinExistence type="predicted"/>
<evidence type="ECO:0000256" key="7">
    <source>
        <dbReference type="PROSITE-ProRule" id="PRU00042"/>
    </source>
</evidence>
<dbReference type="GO" id="GO:0005634">
    <property type="term" value="C:nucleus"/>
    <property type="evidence" value="ECO:0007669"/>
    <property type="project" value="UniProtKB-SubCell"/>
</dbReference>
<dbReference type="Pfam" id="PF13912">
    <property type="entry name" value="zf-C2H2_6"/>
    <property type="match status" value="1"/>
</dbReference>
<dbReference type="InterPro" id="IPR036236">
    <property type="entry name" value="Znf_C2H2_sf"/>
</dbReference>
<dbReference type="GO" id="GO:0000981">
    <property type="term" value="F:DNA-binding transcription factor activity, RNA polymerase II-specific"/>
    <property type="evidence" value="ECO:0007669"/>
    <property type="project" value="TreeGrafter"/>
</dbReference>
<reference evidence="9 10" key="1">
    <citation type="submission" date="2019-09" db="EMBL/GenBank/DDBJ databases">
        <title>Bird 10,000 Genomes (B10K) Project - Family phase.</title>
        <authorList>
            <person name="Zhang G."/>
        </authorList>
    </citation>
    <scope>NUCLEOTIDE SEQUENCE [LARGE SCALE GENOMIC DNA]</scope>
    <source>
        <strain evidence="9">OUT-0025</strain>
        <tissue evidence="9">Blood</tissue>
    </source>
</reference>
<evidence type="ECO:0000313" key="10">
    <source>
        <dbReference type="Proteomes" id="UP000535403"/>
    </source>
</evidence>
<keyword evidence="3" id="KW-0677">Repeat</keyword>
<name>A0A7L3XCE5_9AVES</name>
<evidence type="ECO:0000313" key="9">
    <source>
        <dbReference type="EMBL" id="NXV86798.1"/>
    </source>
</evidence>
<dbReference type="Gene3D" id="3.30.160.60">
    <property type="entry name" value="Classic Zinc Finger"/>
    <property type="match status" value="1"/>
</dbReference>